<dbReference type="PATRIC" id="fig|1280952.3.peg.1917"/>
<dbReference type="AlphaFoldDB" id="A0A059FDB3"/>
<evidence type="ECO:0008006" key="3">
    <source>
        <dbReference type="Google" id="ProtNLM"/>
    </source>
</evidence>
<dbReference type="RefSeq" id="WP_081814628.1">
    <property type="nucleotide sequence ID" value="NZ_ARYJ01000005.1"/>
</dbReference>
<dbReference type="NCBIfam" id="TIGR04255">
    <property type="entry name" value="sporadTIGR04255"/>
    <property type="match status" value="1"/>
</dbReference>
<evidence type="ECO:0000313" key="1">
    <source>
        <dbReference type="EMBL" id="KCZ88614.1"/>
    </source>
</evidence>
<reference evidence="1 2" key="1">
    <citation type="journal article" date="2014" name="Antonie Van Leeuwenhoek">
        <title>Hyphomonas beringensis sp. nov. and Hyphomonas chukchiensis sp. nov., isolated from surface seawater of the Bering Sea and Chukchi Sea.</title>
        <authorList>
            <person name="Li C."/>
            <person name="Lai Q."/>
            <person name="Li G."/>
            <person name="Dong C."/>
            <person name="Wang J."/>
            <person name="Liao Y."/>
            <person name="Shao Z."/>
        </authorList>
    </citation>
    <scope>NUCLEOTIDE SEQUENCE [LARGE SCALE GENOMIC DNA]</scope>
    <source>
        <strain evidence="1 2">VP2</strain>
    </source>
</reference>
<accession>A0A059FDB3</accession>
<dbReference type="eggNOG" id="ENOG5032RZH">
    <property type="taxonomic scope" value="Bacteria"/>
</dbReference>
<sequence length="247" mass="27665">MAPNKLSPDTILESVCEVRFDSVESEKLPEVVIGKLALLPPWSEYDSNRLPISDLPAELRKADQNLKYQPHIELTDGEKSTIIRIGTNNFSVGRLGSYPGWDAFFPQIKSAFEAVSTSLSKFSATRLGLRYINSFSQSEHGVGSIEDLNCLFSVGDDNLSAPLNVNYQKTFGPDHIIQVRLATPEYVSGPRKQPGGIVADIDVSTPNNWKCEDLEKVIEWIEIAHQSEKSEFFKLFTEEMKSRLVIE</sequence>
<dbReference type="InterPro" id="IPR026349">
    <property type="entry name" value="CHP04255"/>
</dbReference>
<dbReference type="Proteomes" id="UP000024816">
    <property type="component" value="Unassembled WGS sequence"/>
</dbReference>
<dbReference type="STRING" id="1280952.HJA_09604"/>
<proteinExistence type="predicted"/>
<dbReference type="OrthoDB" id="1550932at2"/>
<dbReference type="EMBL" id="ARYJ01000005">
    <property type="protein sequence ID" value="KCZ88614.1"/>
    <property type="molecule type" value="Genomic_DNA"/>
</dbReference>
<protein>
    <recommendedName>
        <fullName evidence="3">TIGR04255 family protein</fullName>
    </recommendedName>
</protein>
<evidence type="ECO:0000313" key="2">
    <source>
        <dbReference type="Proteomes" id="UP000024816"/>
    </source>
</evidence>
<comment type="caution">
    <text evidence="1">The sequence shown here is derived from an EMBL/GenBank/DDBJ whole genome shotgun (WGS) entry which is preliminary data.</text>
</comment>
<name>A0A059FDB3_9PROT</name>
<keyword evidence="2" id="KW-1185">Reference proteome</keyword>
<gene>
    <name evidence="1" type="ORF">HJA_09604</name>
</gene>
<organism evidence="1 2">
    <name type="scientific">Hyphomonas jannaschiana VP2</name>
    <dbReference type="NCBI Taxonomy" id="1280952"/>
    <lineage>
        <taxon>Bacteria</taxon>
        <taxon>Pseudomonadati</taxon>
        <taxon>Pseudomonadota</taxon>
        <taxon>Alphaproteobacteria</taxon>
        <taxon>Hyphomonadales</taxon>
        <taxon>Hyphomonadaceae</taxon>
        <taxon>Hyphomonas</taxon>
    </lineage>
</organism>